<accession>A0A0K2D065</accession>
<dbReference type="InterPro" id="IPR027417">
    <property type="entry name" value="P-loop_NTPase"/>
</dbReference>
<dbReference type="PANTHER" id="PTHR45900:SF1">
    <property type="entry name" value="MITOCHONDRIAL DNA REPAIR PROTEIN RECA HOMOLOG-RELATED"/>
    <property type="match status" value="1"/>
</dbReference>
<dbReference type="GO" id="GO:0003697">
    <property type="term" value="F:single-stranded DNA binding"/>
    <property type="evidence" value="ECO:0007669"/>
    <property type="project" value="InterPro"/>
</dbReference>
<dbReference type="InterPro" id="IPR049428">
    <property type="entry name" value="RecA-like_N"/>
</dbReference>
<dbReference type="Gene3D" id="3.40.50.300">
    <property type="entry name" value="P-loop containing nucleotide triphosphate hydrolases"/>
    <property type="match status" value="1"/>
</dbReference>
<comment type="similarity">
    <text evidence="1">Belongs to the RecA family.</text>
</comment>
<keyword evidence="4" id="KW-0233">DNA recombination</keyword>
<dbReference type="PANTHER" id="PTHR45900">
    <property type="entry name" value="RECA"/>
    <property type="match status" value="1"/>
</dbReference>
<dbReference type="GO" id="GO:0006310">
    <property type="term" value="P:DNA recombination"/>
    <property type="evidence" value="ECO:0007669"/>
    <property type="project" value="UniProtKB-KW"/>
</dbReference>
<dbReference type="GeneID" id="26633263"/>
<dbReference type="GO" id="GO:0008094">
    <property type="term" value="F:ATP-dependent activity, acting on DNA"/>
    <property type="evidence" value="ECO:0007669"/>
    <property type="project" value="InterPro"/>
</dbReference>
<dbReference type="EMBL" id="KT224359">
    <property type="protein sequence ID" value="ALA13052.1"/>
    <property type="molecule type" value="Genomic_DNA"/>
</dbReference>
<dbReference type="PRINTS" id="PR00142">
    <property type="entry name" value="RECA"/>
</dbReference>
<keyword evidence="2" id="KW-0547">Nucleotide-binding</keyword>
<evidence type="ECO:0000256" key="2">
    <source>
        <dbReference type="ARBA" id="ARBA00022741"/>
    </source>
</evidence>
<dbReference type="Pfam" id="PF00154">
    <property type="entry name" value="RecA_N"/>
    <property type="match status" value="1"/>
</dbReference>
<keyword evidence="7" id="KW-1185">Reference proteome</keyword>
<evidence type="ECO:0000256" key="4">
    <source>
        <dbReference type="ARBA" id="ARBA00023172"/>
    </source>
</evidence>
<name>A0A0K2D065_9CAUD</name>
<sequence length="409" mass="44964">MAKAKGKGKNKANASLDIDLSALADDSGLVILQDSDYALVKDRLPLFLPKIDRILGGGLPFGRMVEIYGKPSGGKSVTTHHAARVAAALGCIVVLIDVEGTADRERLAAIGVDISKVLVKQPDEEKGIDLTVEEIGETIETTLKIFKAKYPGVPVVYIWDSVGQTPSKVELEKDFGEQNVGARAKAITQFVTKVAPQISESKSLLIGINQVRDNIGGNQMFPTVNVPGGKAWEHYASLRLEIKKKGAVEKTIKGKKEKLGHLMGVKTQKSKVSRPFQEEDCYLISDNGIDYEYNIAKMAEEAKILPKVGQSYEYIDQFNVTHKKSIDNFIDWLREPEGQHVRQELLNRLILEEFPEGYPALKNETLDISGWIDQIMPLPVPMATNLEKQPSMESALDAVANEIVNGEGN</sequence>
<dbReference type="OrthoDB" id="5186at10239"/>
<dbReference type="InterPro" id="IPR013765">
    <property type="entry name" value="DNA_recomb/repair_RecA"/>
</dbReference>
<proteinExistence type="inferred from homology"/>
<gene>
    <name evidence="6" type="ORF">TSARBOMBA_143</name>
</gene>
<protein>
    <submittedName>
        <fullName evidence="6">RecA-like protein</fullName>
    </submittedName>
</protein>
<keyword evidence="3" id="KW-0067">ATP-binding</keyword>
<organism evidence="6 7">
    <name type="scientific">Bacillus phage TsarBomba</name>
    <dbReference type="NCBI Taxonomy" id="1690456"/>
    <lineage>
        <taxon>Viruses</taxon>
        <taxon>Duplodnaviria</taxon>
        <taxon>Heunggongvirae</taxon>
        <taxon>Uroviricota</taxon>
        <taxon>Caudoviricetes</taxon>
        <taxon>Herelleviridae</taxon>
        <taxon>Bastillevirinae</taxon>
        <taxon>Tsarbombavirus</taxon>
        <taxon>Tsarbombavirus tsarbomba</taxon>
    </lineage>
</organism>
<reference evidence="6 7" key="1">
    <citation type="journal article" date="2015" name="Genome Announc.">
        <title>Complete Genome Sequence of Bacillus cereus Group Phage TsarBomba.</title>
        <authorList>
            <person name="Erill I."/>
            <person name="Caruso S.M."/>
        </authorList>
    </citation>
    <scope>NUCLEOTIDE SEQUENCE [LARGE SCALE GENOMIC DNA]</scope>
</reference>
<dbReference type="SUPFAM" id="SSF52540">
    <property type="entry name" value="P-loop containing nucleoside triphosphate hydrolases"/>
    <property type="match status" value="1"/>
</dbReference>
<evidence type="ECO:0000259" key="5">
    <source>
        <dbReference type="PROSITE" id="PS50163"/>
    </source>
</evidence>
<evidence type="ECO:0000313" key="6">
    <source>
        <dbReference type="EMBL" id="ALA13052.1"/>
    </source>
</evidence>
<dbReference type="PROSITE" id="PS50163">
    <property type="entry name" value="RECA_3"/>
    <property type="match status" value="1"/>
</dbReference>
<dbReference type="InterPro" id="IPR020587">
    <property type="entry name" value="RecA_monomer-monomer_interface"/>
</dbReference>
<dbReference type="RefSeq" id="YP_009206958.1">
    <property type="nucleotide sequence ID" value="NC_028890.1"/>
</dbReference>
<feature type="domain" description="RecA family profile 2" evidence="5">
    <location>
        <begin position="227"/>
        <end position="294"/>
    </location>
</feature>
<dbReference type="GO" id="GO:0006281">
    <property type="term" value="P:DNA repair"/>
    <property type="evidence" value="ECO:0007669"/>
    <property type="project" value="InterPro"/>
</dbReference>
<evidence type="ECO:0000256" key="1">
    <source>
        <dbReference type="ARBA" id="ARBA00009391"/>
    </source>
</evidence>
<dbReference type="GO" id="GO:0005524">
    <property type="term" value="F:ATP binding"/>
    <property type="evidence" value="ECO:0007669"/>
    <property type="project" value="UniProtKB-KW"/>
</dbReference>
<evidence type="ECO:0000256" key="3">
    <source>
        <dbReference type="ARBA" id="ARBA00022840"/>
    </source>
</evidence>
<dbReference type="Proteomes" id="UP000204602">
    <property type="component" value="Segment"/>
</dbReference>
<evidence type="ECO:0000313" key="7">
    <source>
        <dbReference type="Proteomes" id="UP000204602"/>
    </source>
</evidence>
<dbReference type="KEGG" id="vg:26633263"/>